<accession>A0ABN8INI4</accession>
<protein>
    <submittedName>
        <fullName evidence="2">Uncharacterized protein</fullName>
    </submittedName>
</protein>
<dbReference type="EMBL" id="OW152835">
    <property type="protein sequence ID" value="CAH2056597.1"/>
    <property type="molecule type" value="Genomic_DNA"/>
</dbReference>
<keyword evidence="3" id="KW-1185">Reference proteome</keyword>
<evidence type="ECO:0000256" key="1">
    <source>
        <dbReference type="SAM" id="MobiDB-lite"/>
    </source>
</evidence>
<dbReference type="Proteomes" id="UP000837857">
    <property type="component" value="Chromosome 23"/>
</dbReference>
<gene>
    <name evidence="2" type="ORF">IPOD504_LOCUS9779</name>
</gene>
<feature type="compositionally biased region" description="Low complexity" evidence="1">
    <location>
        <begin position="102"/>
        <end position="115"/>
    </location>
</feature>
<feature type="non-terminal residue" evidence="2">
    <location>
        <position position="1"/>
    </location>
</feature>
<feature type="region of interest" description="Disordered" evidence="1">
    <location>
        <begin position="102"/>
        <end position="140"/>
    </location>
</feature>
<name>A0ABN8INI4_9NEOP</name>
<organism evidence="2 3">
    <name type="scientific">Iphiclides podalirius</name>
    <name type="common">scarce swallowtail</name>
    <dbReference type="NCBI Taxonomy" id="110791"/>
    <lineage>
        <taxon>Eukaryota</taxon>
        <taxon>Metazoa</taxon>
        <taxon>Ecdysozoa</taxon>
        <taxon>Arthropoda</taxon>
        <taxon>Hexapoda</taxon>
        <taxon>Insecta</taxon>
        <taxon>Pterygota</taxon>
        <taxon>Neoptera</taxon>
        <taxon>Endopterygota</taxon>
        <taxon>Lepidoptera</taxon>
        <taxon>Glossata</taxon>
        <taxon>Ditrysia</taxon>
        <taxon>Papilionoidea</taxon>
        <taxon>Papilionidae</taxon>
        <taxon>Papilioninae</taxon>
        <taxon>Iphiclides</taxon>
    </lineage>
</organism>
<evidence type="ECO:0000313" key="2">
    <source>
        <dbReference type="EMBL" id="CAH2056597.1"/>
    </source>
</evidence>
<evidence type="ECO:0000313" key="3">
    <source>
        <dbReference type="Proteomes" id="UP000837857"/>
    </source>
</evidence>
<proteinExistence type="predicted"/>
<reference evidence="2" key="1">
    <citation type="submission" date="2022-03" db="EMBL/GenBank/DDBJ databases">
        <authorList>
            <person name="Martin H S."/>
        </authorList>
    </citation>
    <scope>NUCLEOTIDE SEQUENCE</scope>
</reference>
<sequence>MVHAPYGILAKVALAARGGWSDLDPAHRCPGVSHLSHATGDQTILFNKKKLHVFATPTTLEMRIVQTRCTIASSAEVSSVWNRSRARTVPDHPPRCVAVVDPAASASRSQRPADSTGPRSLRTRGRLVEDSPYDCPAAESWSNSSRTVVRAFLDNEGTAAGGWHQQNH</sequence>